<gene>
    <name evidence="3" type="ORF">ElyMa_000295200</name>
</gene>
<feature type="signal peptide" evidence="1">
    <location>
        <begin position="1"/>
        <end position="20"/>
    </location>
</feature>
<sequence>MNRQLSHLIAILTVMICAYCHPQCLDFRAPFQPASPLGFCSEYADYACCEFCNRVSLSDANYCYPDLKTNPVLSGETAAQTSAAPGCLCLQKINPRLKLAMPLWAGSPNDGSGRLFVMEQIGRIRIYNTRTQRWNFGCFLDLTLKARVLPVPTDERGAMSIAFHPNFANNGRFFVFYTAARGLFEPLPEELEGRPFFFEDKVIISEWRVSKLNPDVADIFSERKLITLYQPYLNHNGGLIMFGEDGYLYAFFGDGGGAGDPMKSSQDKTLLHGKVIRIDVDSDRSKPYTIPDDNPFVNETDTRPEIYALGMRNPWRCGMDRGARGTGNNRGRILCGDVGQYGQEEIDLLKPGVNYGWSAREGFQCYDQATCGNIGNSMSC</sequence>
<evidence type="ECO:0000259" key="2">
    <source>
        <dbReference type="Pfam" id="PF07995"/>
    </source>
</evidence>
<reference evidence="3 4" key="1">
    <citation type="journal article" date="2021" name="Elife">
        <title>Chloroplast acquisition without the gene transfer in kleptoplastic sea slugs, Plakobranchus ocellatus.</title>
        <authorList>
            <person name="Maeda T."/>
            <person name="Takahashi S."/>
            <person name="Yoshida T."/>
            <person name="Shimamura S."/>
            <person name="Takaki Y."/>
            <person name="Nagai Y."/>
            <person name="Toyoda A."/>
            <person name="Suzuki Y."/>
            <person name="Arimoto A."/>
            <person name="Ishii H."/>
            <person name="Satoh N."/>
            <person name="Nishiyama T."/>
            <person name="Hasebe M."/>
            <person name="Maruyama T."/>
            <person name="Minagawa J."/>
            <person name="Obokata J."/>
            <person name="Shigenobu S."/>
        </authorList>
    </citation>
    <scope>NUCLEOTIDE SEQUENCE [LARGE SCALE GENOMIC DNA]</scope>
</reference>
<dbReference type="PANTHER" id="PTHR19328">
    <property type="entry name" value="HEDGEHOG-INTERACTING PROTEIN"/>
    <property type="match status" value="1"/>
</dbReference>
<keyword evidence="4" id="KW-1185">Reference proteome</keyword>
<dbReference type="InterPro" id="IPR012938">
    <property type="entry name" value="Glc/Sorbosone_DH"/>
</dbReference>
<keyword evidence="1" id="KW-0732">Signal</keyword>
<proteinExistence type="predicted"/>
<accession>A0AAV4F9Y5</accession>
<organism evidence="3 4">
    <name type="scientific">Elysia marginata</name>
    <dbReference type="NCBI Taxonomy" id="1093978"/>
    <lineage>
        <taxon>Eukaryota</taxon>
        <taxon>Metazoa</taxon>
        <taxon>Spiralia</taxon>
        <taxon>Lophotrochozoa</taxon>
        <taxon>Mollusca</taxon>
        <taxon>Gastropoda</taxon>
        <taxon>Heterobranchia</taxon>
        <taxon>Euthyneura</taxon>
        <taxon>Panpulmonata</taxon>
        <taxon>Sacoglossa</taxon>
        <taxon>Placobranchoidea</taxon>
        <taxon>Plakobranchidae</taxon>
        <taxon>Elysia</taxon>
    </lineage>
</organism>
<dbReference type="Pfam" id="PF07995">
    <property type="entry name" value="GSDH"/>
    <property type="match status" value="1"/>
</dbReference>
<feature type="domain" description="Glucose/Sorbosone dehydrogenase" evidence="2">
    <location>
        <begin position="113"/>
        <end position="369"/>
    </location>
</feature>
<feature type="chain" id="PRO_5043910000" evidence="1">
    <location>
        <begin position="21"/>
        <end position="380"/>
    </location>
</feature>
<dbReference type="AlphaFoldDB" id="A0AAV4F9Y5"/>
<dbReference type="SUPFAM" id="SSF50952">
    <property type="entry name" value="Soluble quinoprotein glucose dehydrogenase"/>
    <property type="match status" value="1"/>
</dbReference>
<dbReference type="EMBL" id="BMAT01000598">
    <property type="protein sequence ID" value="GFR69155.1"/>
    <property type="molecule type" value="Genomic_DNA"/>
</dbReference>
<dbReference type="InterPro" id="IPR011042">
    <property type="entry name" value="6-blade_b-propeller_TolB-like"/>
</dbReference>
<evidence type="ECO:0000313" key="4">
    <source>
        <dbReference type="Proteomes" id="UP000762676"/>
    </source>
</evidence>
<dbReference type="Proteomes" id="UP000762676">
    <property type="component" value="Unassembled WGS sequence"/>
</dbReference>
<evidence type="ECO:0000256" key="1">
    <source>
        <dbReference type="SAM" id="SignalP"/>
    </source>
</evidence>
<name>A0AAV4F9Y5_9GAST</name>
<dbReference type="PANTHER" id="PTHR19328:SF75">
    <property type="entry name" value="ALDOSE SUGAR DEHYDROGENASE YLII"/>
    <property type="match status" value="1"/>
</dbReference>
<evidence type="ECO:0000313" key="3">
    <source>
        <dbReference type="EMBL" id="GFR69155.1"/>
    </source>
</evidence>
<dbReference type="InterPro" id="IPR011041">
    <property type="entry name" value="Quinoprot_gluc/sorb_DH_b-prop"/>
</dbReference>
<protein>
    <submittedName>
        <fullName evidence="3">HHIP-like protein 1</fullName>
    </submittedName>
</protein>
<comment type="caution">
    <text evidence="3">The sequence shown here is derived from an EMBL/GenBank/DDBJ whole genome shotgun (WGS) entry which is preliminary data.</text>
</comment>
<dbReference type="Gene3D" id="2.120.10.30">
    <property type="entry name" value="TolB, C-terminal domain"/>
    <property type="match status" value="1"/>
</dbReference>